<dbReference type="EMBL" id="AZCZ01000054">
    <property type="protein sequence ID" value="KRK33872.1"/>
    <property type="molecule type" value="Genomic_DNA"/>
</dbReference>
<evidence type="ECO:0000313" key="8">
    <source>
        <dbReference type="Proteomes" id="UP000051176"/>
    </source>
</evidence>
<evidence type="ECO:0000256" key="6">
    <source>
        <dbReference type="SAM" id="Phobius"/>
    </source>
</evidence>
<evidence type="ECO:0000256" key="4">
    <source>
        <dbReference type="ARBA" id="ARBA00022989"/>
    </source>
</evidence>
<dbReference type="InterPro" id="IPR050833">
    <property type="entry name" value="Poly_Biosynth_Transport"/>
</dbReference>
<feature type="transmembrane region" description="Helical" evidence="6">
    <location>
        <begin position="168"/>
        <end position="192"/>
    </location>
</feature>
<feature type="transmembrane region" description="Helical" evidence="6">
    <location>
        <begin position="204"/>
        <end position="224"/>
    </location>
</feature>
<dbReference type="AlphaFoldDB" id="A0A0R1GIM7"/>
<gene>
    <name evidence="7" type="ORF">FD07_GL001898</name>
</gene>
<evidence type="ECO:0000313" key="7">
    <source>
        <dbReference type="EMBL" id="KRK33872.1"/>
    </source>
</evidence>
<proteinExistence type="predicted"/>
<feature type="transmembrane region" description="Helical" evidence="6">
    <location>
        <begin position="55"/>
        <end position="73"/>
    </location>
</feature>
<feature type="transmembrane region" description="Helical" evidence="6">
    <location>
        <begin position="85"/>
        <end position="105"/>
    </location>
</feature>
<keyword evidence="3 6" id="KW-0812">Transmembrane</keyword>
<accession>A0A0R1GIM7</accession>
<keyword evidence="2" id="KW-1003">Cell membrane</keyword>
<feature type="transmembrane region" description="Helical" evidence="6">
    <location>
        <begin position="111"/>
        <end position="128"/>
    </location>
</feature>
<feature type="transmembrane region" description="Helical" evidence="6">
    <location>
        <begin position="435"/>
        <end position="455"/>
    </location>
</feature>
<evidence type="ECO:0000256" key="1">
    <source>
        <dbReference type="ARBA" id="ARBA00004651"/>
    </source>
</evidence>
<keyword evidence="5 6" id="KW-0472">Membrane</keyword>
<feature type="transmembrane region" description="Helical" evidence="6">
    <location>
        <begin position="286"/>
        <end position="305"/>
    </location>
</feature>
<dbReference type="STRING" id="357278.IV61_GL001613"/>
<dbReference type="Proteomes" id="UP000051176">
    <property type="component" value="Unassembled WGS sequence"/>
</dbReference>
<protein>
    <submittedName>
        <fullName evidence="7">Exopolysacharide protein Wzx</fullName>
    </submittedName>
</protein>
<keyword evidence="8" id="KW-1185">Reference proteome</keyword>
<dbReference type="PATRIC" id="fig|1267003.4.peg.1997"/>
<dbReference type="RefSeq" id="WP_020090221.1">
    <property type="nucleotide sequence ID" value="NZ_AZCZ01000054.1"/>
</dbReference>
<dbReference type="GO" id="GO:0005886">
    <property type="term" value="C:plasma membrane"/>
    <property type="evidence" value="ECO:0007669"/>
    <property type="project" value="UniProtKB-SubCell"/>
</dbReference>
<sequence>MADGKVKKLASNLGIFAIGNLGSKLISFILIPIFTRYMSTAHFGQVDLITTTVNMLLPIVALSIADAVFRFVMDTDADVKAIFSTSLSFTLCTFLLAIVALPLMIFFQVQYAGYLLVYLAFGLLQALFQNFIRGIGYVRIFAMNGLLSSVVLAVIGTIKIVVLRQGVVGYLDALIISAFVSVVFMFCSAQLWKFYSFSGNNAKLLKTLLVYSVPLIPNAFLWFFTNDASRFFVVGFLGLAANGLYAVATKIPTIINVFYNIFSQAWQISAVEEYESDQREKFFSSVFNANVGCSVILIGGILIFIRPVMTIYAGESYFEAWKIVPVLLIASFFSNLSSFYGTIYLAAKKTVGIMKTTIYGMLANVIFNITLIPLMGLQGAGIGSALGFAFVTLVRMHDTKKMIEIRVNWAQMLVSIALILGMTGVQIFIPASSYVTEILVGLLFSLIIINIQSVIKVKKFRGEK</sequence>
<evidence type="ECO:0000256" key="2">
    <source>
        <dbReference type="ARBA" id="ARBA00022475"/>
    </source>
</evidence>
<keyword evidence="4 6" id="KW-1133">Transmembrane helix</keyword>
<evidence type="ECO:0000256" key="5">
    <source>
        <dbReference type="ARBA" id="ARBA00023136"/>
    </source>
</evidence>
<feature type="transmembrane region" description="Helical" evidence="6">
    <location>
        <begin position="12"/>
        <end position="35"/>
    </location>
</feature>
<feature type="transmembrane region" description="Helical" evidence="6">
    <location>
        <begin position="358"/>
        <end position="374"/>
    </location>
</feature>
<dbReference type="InterPro" id="IPR002797">
    <property type="entry name" value="Polysacc_synth"/>
</dbReference>
<dbReference type="PANTHER" id="PTHR30250:SF11">
    <property type="entry name" value="O-ANTIGEN TRANSPORTER-RELATED"/>
    <property type="match status" value="1"/>
</dbReference>
<dbReference type="Pfam" id="PF01943">
    <property type="entry name" value="Polysacc_synt"/>
    <property type="match status" value="1"/>
</dbReference>
<reference evidence="7 8" key="1">
    <citation type="journal article" date="2015" name="Genome Announc.">
        <title>Expanding the biotechnology potential of lactobacilli through comparative genomics of 213 strains and associated genera.</title>
        <authorList>
            <person name="Sun Z."/>
            <person name="Harris H.M."/>
            <person name="McCann A."/>
            <person name="Guo C."/>
            <person name="Argimon S."/>
            <person name="Zhang W."/>
            <person name="Yang X."/>
            <person name="Jeffery I.B."/>
            <person name="Cooney J.C."/>
            <person name="Kagawa T.F."/>
            <person name="Liu W."/>
            <person name="Song Y."/>
            <person name="Salvetti E."/>
            <person name="Wrobel A."/>
            <person name="Rasinkangas P."/>
            <person name="Parkhill J."/>
            <person name="Rea M.C."/>
            <person name="O'Sullivan O."/>
            <person name="Ritari J."/>
            <person name="Douillard F.P."/>
            <person name="Paul Ross R."/>
            <person name="Yang R."/>
            <person name="Briner A.E."/>
            <person name="Felis G.E."/>
            <person name="de Vos W.M."/>
            <person name="Barrangou R."/>
            <person name="Klaenhammer T.R."/>
            <person name="Caufield P.W."/>
            <person name="Cui Y."/>
            <person name="Zhang H."/>
            <person name="O'Toole P.W."/>
        </authorList>
    </citation>
    <scope>NUCLEOTIDE SEQUENCE [LARGE SCALE GENOMIC DNA]</scope>
    <source>
        <strain evidence="7 8">ATCC 53295</strain>
    </source>
</reference>
<name>A0A0R1GIM7_9LACO</name>
<organism evidence="7 8">
    <name type="scientific">Levilactobacillus parabrevis ATCC 53295</name>
    <dbReference type="NCBI Taxonomy" id="1267003"/>
    <lineage>
        <taxon>Bacteria</taxon>
        <taxon>Bacillati</taxon>
        <taxon>Bacillota</taxon>
        <taxon>Bacilli</taxon>
        <taxon>Lactobacillales</taxon>
        <taxon>Lactobacillaceae</taxon>
        <taxon>Levilactobacillus</taxon>
    </lineage>
</organism>
<comment type="subcellular location">
    <subcellularLocation>
        <location evidence="1">Cell membrane</location>
        <topology evidence="1">Multi-pass membrane protein</topology>
    </subcellularLocation>
</comment>
<feature type="transmembrane region" description="Helical" evidence="6">
    <location>
        <begin position="325"/>
        <end position="346"/>
    </location>
</feature>
<evidence type="ECO:0000256" key="3">
    <source>
        <dbReference type="ARBA" id="ARBA00022692"/>
    </source>
</evidence>
<dbReference type="OrthoDB" id="3249502at2"/>
<feature type="transmembrane region" description="Helical" evidence="6">
    <location>
        <begin position="140"/>
        <end position="162"/>
    </location>
</feature>
<comment type="caution">
    <text evidence="7">The sequence shown here is derived from an EMBL/GenBank/DDBJ whole genome shotgun (WGS) entry which is preliminary data.</text>
</comment>
<dbReference type="PANTHER" id="PTHR30250">
    <property type="entry name" value="PST FAMILY PREDICTED COLANIC ACID TRANSPORTER"/>
    <property type="match status" value="1"/>
</dbReference>
<feature type="transmembrane region" description="Helical" evidence="6">
    <location>
        <begin position="409"/>
        <end position="429"/>
    </location>
</feature>
<feature type="transmembrane region" description="Helical" evidence="6">
    <location>
        <begin position="380"/>
        <end position="397"/>
    </location>
</feature>